<reference evidence="1" key="1">
    <citation type="submission" date="2013-11" db="EMBL/GenBank/DDBJ databases">
        <title>Microbial diversity, functional groups and degradation webs in Northern and Southern Mediterranean and Red Sea marine crude oil polluted sites.</title>
        <authorList>
            <person name="Daffonchio D."/>
            <person name="Mapelli F."/>
            <person name="Ferrer M."/>
            <person name="Richter M."/>
            <person name="Cherif A."/>
            <person name="Malkawi H.I."/>
            <person name="Yakimov M.M."/>
            <person name="Abdel-Fattah Y.R."/>
            <person name="Blaghen M."/>
            <person name="Golyshin P.N."/>
            <person name="Kalogerakis N."/>
            <person name="Boon N."/>
            <person name="Magagnini M."/>
            <person name="Fava F."/>
        </authorList>
    </citation>
    <scope>NUCLEOTIDE SEQUENCE</scope>
</reference>
<organism evidence="1">
    <name type="scientific">marine sediment metagenome</name>
    <dbReference type="NCBI Taxonomy" id="412755"/>
    <lineage>
        <taxon>unclassified sequences</taxon>
        <taxon>metagenomes</taxon>
        <taxon>ecological metagenomes</taxon>
    </lineage>
</organism>
<proteinExistence type="predicted"/>
<comment type="caution">
    <text evidence="1">The sequence shown here is derived from an EMBL/GenBank/DDBJ whole genome shotgun (WGS) entry which is preliminary data.</text>
</comment>
<evidence type="ECO:0000313" key="1">
    <source>
        <dbReference type="EMBL" id="KTF05434.1"/>
    </source>
</evidence>
<gene>
    <name evidence="1" type="ORF">MGSAQ_003071</name>
</gene>
<name>A0A1B6NPU9_9ZZZZ</name>
<dbReference type="EMBL" id="AYSL01001789">
    <property type="protein sequence ID" value="KTF05434.1"/>
    <property type="molecule type" value="Genomic_DNA"/>
</dbReference>
<dbReference type="AlphaFoldDB" id="A0A1B6NPU9"/>
<protein>
    <submittedName>
        <fullName evidence="1">Uncharacterized protein</fullName>
    </submittedName>
</protein>
<sequence length="81" mass="8829">MNPSNHSKVDANVFTQPGPKAAISQPYMQVSADTELTYSCRLLVDASTARTQESPFTGALALNLQVSQKLNRWAPAQRPLV</sequence>
<accession>A0A1B6NPU9</accession>